<dbReference type="InterPro" id="IPR014352">
    <property type="entry name" value="FERM/acyl-CoA-bd_prot_sf"/>
</dbReference>
<proteinExistence type="predicted"/>
<keyword evidence="4" id="KW-1133">Transmembrane helix</keyword>
<feature type="region of interest" description="Disordered" evidence="3">
    <location>
        <begin position="186"/>
        <end position="213"/>
    </location>
</feature>
<dbReference type="PANTHER" id="PTHR23310:SF133">
    <property type="entry name" value="COA BINDING PROTEIN, PUTATIVE (AFU_ORTHOLOGUE AFUA_1G12300)-RELATED"/>
    <property type="match status" value="1"/>
</dbReference>
<dbReference type="GO" id="GO:0006631">
    <property type="term" value="P:fatty acid metabolic process"/>
    <property type="evidence" value="ECO:0007669"/>
    <property type="project" value="TreeGrafter"/>
</dbReference>
<name>A0AAN8MS74_9PEZI</name>
<dbReference type="InterPro" id="IPR000582">
    <property type="entry name" value="Acyl-CoA-binding_protein"/>
</dbReference>
<keyword evidence="4" id="KW-0472">Membrane</keyword>
<dbReference type="Pfam" id="PF00887">
    <property type="entry name" value="ACBP"/>
    <property type="match status" value="1"/>
</dbReference>
<protein>
    <recommendedName>
        <fullName evidence="5">ACB domain-containing protein</fullName>
    </recommendedName>
</protein>
<accession>A0AAN8MS74</accession>
<keyword evidence="2" id="KW-0175">Coiled coil</keyword>
<dbReference type="SUPFAM" id="SSF47027">
    <property type="entry name" value="Acyl-CoA binding protein"/>
    <property type="match status" value="1"/>
</dbReference>
<dbReference type="EMBL" id="JAVHNR010000002">
    <property type="protein sequence ID" value="KAK6351228.1"/>
    <property type="molecule type" value="Genomic_DNA"/>
</dbReference>
<evidence type="ECO:0000256" key="4">
    <source>
        <dbReference type="SAM" id="Phobius"/>
    </source>
</evidence>
<dbReference type="GO" id="GO:0000062">
    <property type="term" value="F:fatty-acyl-CoA binding"/>
    <property type="evidence" value="ECO:0007669"/>
    <property type="project" value="InterPro"/>
</dbReference>
<evidence type="ECO:0000259" key="5">
    <source>
        <dbReference type="PROSITE" id="PS51228"/>
    </source>
</evidence>
<dbReference type="Gene3D" id="1.20.80.10">
    <property type="match status" value="1"/>
</dbReference>
<gene>
    <name evidence="6" type="ORF">TWF718_004398</name>
</gene>
<feature type="region of interest" description="Disordered" evidence="3">
    <location>
        <begin position="122"/>
        <end position="158"/>
    </location>
</feature>
<sequence>MADSVDRVFVHALNTVKKLPRSGSSRPPPEDRLKLYGLYKQSMEGDVDGVMPRPTGLSDEEVTEARKWDSWHEQKGLSKTEAKRRYITTLIDAMHRFAVTTPDAKELVAELEFVWDQIKSNQTSSSSSTTAAPQQQQQALLSSTVTTPRRQLASGLSHSQNISATGLQILPPMSPTEEERPFITLPPIGMGVQTDSEETGNRPDTGDDEDEDEHYETMDEFDENGLPKVTVINEPAGFKEGGSTGNLIRSINTQVAMGAAGGGGSGVESDIIRQKKQHSKHMSSSQFTTTKKSLAALSSTGSMPHTLPQQQPTSGQPTRESAQYTRWKHRVEVALTKMTAEVAALREQLDVARGLNSNGMNLSRGRLNWLRRWIGWGVWTVLKHIVIDAIILGVIVVWMRKRGDKRVEGVLGLLGGFLGERLRLKKSDVADVGRTFVIA</sequence>
<dbReference type="PANTHER" id="PTHR23310">
    <property type="entry name" value="ACYL-COA-BINDING PROTEIN, ACBP"/>
    <property type="match status" value="1"/>
</dbReference>
<reference evidence="6 7" key="1">
    <citation type="submission" date="2019-10" db="EMBL/GenBank/DDBJ databases">
        <authorList>
            <person name="Palmer J.M."/>
        </authorList>
    </citation>
    <scope>NUCLEOTIDE SEQUENCE [LARGE SCALE GENOMIC DNA]</scope>
    <source>
        <strain evidence="6 7">TWF718</strain>
    </source>
</reference>
<keyword evidence="7" id="KW-1185">Reference proteome</keyword>
<evidence type="ECO:0000256" key="1">
    <source>
        <dbReference type="ARBA" id="ARBA00023121"/>
    </source>
</evidence>
<evidence type="ECO:0000256" key="3">
    <source>
        <dbReference type="SAM" id="MobiDB-lite"/>
    </source>
</evidence>
<dbReference type="Proteomes" id="UP001313282">
    <property type="component" value="Unassembled WGS sequence"/>
</dbReference>
<feature type="region of interest" description="Disordered" evidence="3">
    <location>
        <begin position="298"/>
        <end position="323"/>
    </location>
</feature>
<evidence type="ECO:0000313" key="7">
    <source>
        <dbReference type="Proteomes" id="UP001313282"/>
    </source>
</evidence>
<feature type="domain" description="ACB" evidence="5">
    <location>
        <begin position="5"/>
        <end position="99"/>
    </location>
</feature>
<keyword evidence="1" id="KW-0446">Lipid-binding</keyword>
<feature type="coiled-coil region" evidence="2">
    <location>
        <begin position="328"/>
        <end position="355"/>
    </location>
</feature>
<feature type="compositionally biased region" description="Low complexity" evidence="3">
    <location>
        <begin position="122"/>
        <end position="147"/>
    </location>
</feature>
<keyword evidence="4" id="KW-0812">Transmembrane</keyword>
<dbReference type="InterPro" id="IPR035984">
    <property type="entry name" value="Acyl-CoA-binding_sf"/>
</dbReference>
<dbReference type="AlphaFoldDB" id="A0AAN8MS74"/>
<organism evidence="6 7">
    <name type="scientific">Orbilia javanica</name>
    <dbReference type="NCBI Taxonomy" id="47235"/>
    <lineage>
        <taxon>Eukaryota</taxon>
        <taxon>Fungi</taxon>
        <taxon>Dikarya</taxon>
        <taxon>Ascomycota</taxon>
        <taxon>Pezizomycotina</taxon>
        <taxon>Orbiliomycetes</taxon>
        <taxon>Orbiliales</taxon>
        <taxon>Orbiliaceae</taxon>
        <taxon>Orbilia</taxon>
    </lineage>
</organism>
<comment type="caution">
    <text evidence="6">The sequence shown here is derived from an EMBL/GenBank/DDBJ whole genome shotgun (WGS) entry which is preliminary data.</text>
</comment>
<evidence type="ECO:0000256" key="2">
    <source>
        <dbReference type="SAM" id="Coils"/>
    </source>
</evidence>
<feature type="transmembrane region" description="Helical" evidence="4">
    <location>
        <begin position="373"/>
        <end position="398"/>
    </location>
</feature>
<evidence type="ECO:0000313" key="6">
    <source>
        <dbReference type="EMBL" id="KAK6351228.1"/>
    </source>
</evidence>
<dbReference type="PROSITE" id="PS51228">
    <property type="entry name" value="ACB_2"/>
    <property type="match status" value="1"/>
</dbReference>